<feature type="compositionally biased region" description="Basic residues" evidence="2">
    <location>
        <begin position="47"/>
        <end position="58"/>
    </location>
</feature>
<feature type="region of interest" description="Disordered" evidence="2">
    <location>
        <begin position="1"/>
        <end position="68"/>
    </location>
</feature>
<dbReference type="InterPro" id="IPR051942">
    <property type="entry name" value="DENN_domain_containing_2"/>
</dbReference>
<reference evidence="4" key="1">
    <citation type="journal article" date="2014" name="Nat. Commun.">
        <title>The rainbow trout genome provides novel insights into evolution after whole-genome duplication in vertebrates.</title>
        <authorList>
            <person name="Berthelot C."/>
            <person name="Brunet F."/>
            <person name="Chalopin D."/>
            <person name="Juanchich A."/>
            <person name="Bernard M."/>
            <person name="Noel B."/>
            <person name="Bento P."/>
            <person name="Da Silva C."/>
            <person name="Labadie K."/>
            <person name="Alberti A."/>
            <person name="Aury J.M."/>
            <person name="Louis A."/>
            <person name="Dehais P."/>
            <person name="Bardou P."/>
            <person name="Montfort J."/>
            <person name="Klopp C."/>
            <person name="Cabau C."/>
            <person name="Gaspin C."/>
            <person name="Thorgaard G.H."/>
            <person name="Boussaha M."/>
            <person name="Quillet E."/>
            <person name="Guyomard R."/>
            <person name="Galiana D."/>
            <person name="Bobe J."/>
            <person name="Volff J.N."/>
            <person name="Genet C."/>
            <person name="Wincker P."/>
            <person name="Jaillon O."/>
            <person name="Roest Crollius H."/>
            <person name="Guiguen Y."/>
        </authorList>
    </citation>
    <scope>NUCLEOTIDE SEQUENCE [LARGE SCALE GENOMIC DNA]</scope>
</reference>
<dbReference type="InterPro" id="IPR005113">
    <property type="entry name" value="uDENN_dom"/>
</dbReference>
<dbReference type="Pfam" id="PF02141">
    <property type="entry name" value="DENN"/>
    <property type="match status" value="1"/>
</dbReference>
<dbReference type="InterPro" id="IPR037516">
    <property type="entry name" value="Tripartite_DENN"/>
</dbReference>
<dbReference type="InterPro" id="IPR043153">
    <property type="entry name" value="DENN_C"/>
</dbReference>
<dbReference type="Gene3D" id="3.30.450.200">
    <property type="match status" value="1"/>
</dbReference>
<evidence type="ECO:0000256" key="2">
    <source>
        <dbReference type="SAM" id="MobiDB-lite"/>
    </source>
</evidence>
<feature type="compositionally biased region" description="Basic and acidic residues" evidence="2">
    <location>
        <begin position="1"/>
        <end position="15"/>
    </location>
</feature>
<keyword evidence="1" id="KW-0344">Guanine-nucleotide releasing factor</keyword>
<proteinExistence type="predicted"/>
<dbReference type="PANTHER" id="PTHR15288:SF5">
    <property type="entry name" value="DENN DOMAIN-CONTAINING PROTEIN 2B"/>
    <property type="match status" value="1"/>
</dbReference>
<dbReference type="SMART" id="SM00801">
    <property type="entry name" value="dDENN"/>
    <property type="match status" value="1"/>
</dbReference>
<dbReference type="InterPro" id="IPR001194">
    <property type="entry name" value="cDENN_dom"/>
</dbReference>
<reference evidence="4" key="2">
    <citation type="submission" date="2014-03" db="EMBL/GenBank/DDBJ databases">
        <authorList>
            <person name="Genoscope - CEA"/>
        </authorList>
    </citation>
    <scope>NUCLEOTIDE SEQUENCE</scope>
</reference>
<sequence length="619" mass="70884">MSSHREGEPVRGRGPEEEEFGSEEPLGTGKQPDLDLPETQLTSSDKKSHRASRLSKRHSHDDMLLLPPQLGVSPSSCCLLDDSLSSASDTLASRRHRRIPKMVQRINSIYSTKRGKKRLKKLSLSNIETASLRDDNSESESDSDDRFKAHTQRLLKLQSMLRRAPSYRTLELQLIEWQERELFEYFVVVSLKKKPTKNSFSPEVSYQFPKLERPTKLMREAEQRLKAIPQFCFPDAKDWTPVSEYSSETFSFMLTGEDGSRRFGYCRRLLVSKPPLIHWSLFCSHPAEPALFILDEVERRRGISAALVYPFMRSLMESPFPAPGKTIKVKTFLPGAGNEVIELRRPMDSRLEHVDFDSLFSCLSVRQVVQVFASLLLERRVIFVADKLSTLSSCMHAVVALLYPFSWQHTFIPVLPASMVDIVCCPTPFLVGLLSSSLPKLKDLPVEEALMVDLGTDRFLRQMDDEASLLPRKLQSALELALEQRNDIINQDSDSESDEECNSLNSLVSEAFIRFFLETIGHYSLFLTQSERGERIFQREAFRKSVASKSIRRFLGVFMESQMFAGFIQDRELRKCRAKGLFEQRVEQYLEELPDTEQSGVNKFLKGLGSKMKFLHKKN</sequence>
<dbReference type="PANTHER" id="PTHR15288">
    <property type="entry name" value="DENN DOMAIN-CONTAINING PROTEIN 2"/>
    <property type="match status" value="1"/>
</dbReference>
<evidence type="ECO:0000313" key="5">
    <source>
        <dbReference type="Proteomes" id="UP000193380"/>
    </source>
</evidence>
<dbReference type="AlphaFoldDB" id="A0A060XZP6"/>
<dbReference type="PROSITE" id="PS50211">
    <property type="entry name" value="DENN"/>
    <property type="match status" value="1"/>
</dbReference>
<dbReference type="FunFam" id="3.40.50.11500:FF:000004">
    <property type="entry name" value="DENN domain-containing protein 2C isoform X1"/>
    <property type="match status" value="1"/>
</dbReference>
<dbReference type="InterPro" id="IPR005112">
    <property type="entry name" value="dDENN_dom"/>
</dbReference>
<evidence type="ECO:0000256" key="1">
    <source>
        <dbReference type="ARBA" id="ARBA00022658"/>
    </source>
</evidence>
<dbReference type="GO" id="GO:0070374">
    <property type="term" value="P:positive regulation of ERK1 and ERK2 cascade"/>
    <property type="evidence" value="ECO:0007669"/>
    <property type="project" value="TreeGrafter"/>
</dbReference>
<feature type="domain" description="UDENN" evidence="3">
    <location>
        <begin position="184"/>
        <end position="578"/>
    </location>
</feature>
<dbReference type="Pfam" id="PF03456">
    <property type="entry name" value="uDENN"/>
    <property type="match status" value="1"/>
</dbReference>
<dbReference type="Gene3D" id="3.40.50.11500">
    <property type="match status" value="1"/>
</dbReference>
<dbReference type="SMART" id="SM00799">
    <property type="entry name" value="DENN"/>
    <property type="match status" value="1"/>
</dbReference>
<dbReference type="PaxDb" id="8022-A0A060XZP6"/>
<dbReference type="Pfam" id="PF03455">
    <property type="entry name" value="dDENN"/>
    <property type="match status" value="1"/>
</dbReference>
<dbReference type="STRING" id="8022.A0A060XZP6"/>
<evidence type="ECO:0000313" key="4">
    <source>
        <dbReference type="EMBL" id="CDQ84702.1"/>
    </source>
</evidence>
<organism evidence="4 5">
    <name type="scientific">Oncorhynchus mykiss</name>
    <name type="common">Rainbow trout</name>
    <name type="synonym">Salmo gairdneri</name>
    <dbReference type="NCBI Taxonomy" id="8022"/>
    <lineage>
        <taxon>Eukaryota</taxon>
        <taxon>Metazoa</taxon>
        <taxon>Chordata</taxon>
        <taxon>Craniata</taxon>
        <taxon>Vertebrata</taxon>
        <taxon>Euteleostomi</taxon>
        <taxon>Actinopterygii</taxon>
        <taxon>Neopterygii</taxon>
        <taxon>Teleostei</taxon>
        <taxon>Protacanthopterygii</taxon>
        <taxon>Salmoniformes</taxon>
        <taxon>Salmonidae</taxon>
        <taxon>Salmoninae</taxon>
        <taxon>Oncorhynchus</taxon>
    </lineage>
</organism>
<accession>A0A060XZP6</accession>
<evidence type="ECO:0000259" key="3">
    <source>
        <dbReference type="PROSITE" id="PS50211"/>
    </source>
</evidence>
<dbReference type="Proteomes" id="UP000193380">
    <property type="component" value="Unassembled WGS sequence"/>
</dbReference>
<name>A0A060XZP6_ONCMY</name>
<dbReference type="EMBL" id="FR906528">
    <property type="protein sequence ID" value="CDQ84702.1"/>
    <property type="molecule type" value="Genomic_DNA"/>
</dbReference>
<dbReference type="GO" id="GO:0005085">
    <property type="term" value="F:guanyl-nucleotide exchange factor activity"/>
    <property type="evidence" value="ECO:0007669"/>
    <property type="project" value="UniProtKB-KW"/>
</dbReference>
<dbReference type="SMART" id="SM00800">
    <property type="entry name" value="uDENN"/>
    <property type="match status" value="1"/>
</dbReference>
<protein>
    <recommendedName>
        <fullName evidence="3">UDENN domain-containing protein</fullName>
    </recommendedName>
</protein>
<gene>
    <name evidence="4" type="ORF">GSONMT00040990001</name>
</gene>